<keyword evidence="1" id="KW-0862">Zinc</keyword>
<organism evidence="5 6">
    <name type="scientific">Tanacetum coccineum</name>
    <dbReference type="NCBI Taxonomy" id="301880"/>
    <lineage>
        <taxon>Eukaryota</taxon>
        <taxon>Viridiplantae</taxon>
        <taxon>Streptophyta</taxon>
        <taxon>Embryophyta</taxon>
        <taxon>Tracheophyta</taxon>
        <taxon>Spermatophyta</taxon>
        <taxon>Magnoliopsida</taxon>
        <taxon>eudicotyledons</taxon>
        <taxon>Gunneridae</taxon>
        <taxon>Pentapetalae</taxon>
        <taxon>asterids</taxon>
        <taxon>campanulids</taxon>
        <taxon>Asterales</taxon>
        <taxon>Asteraceae</taxon>
        <taxon>Asteroideae</taxon>
        <taxon>Anthemideae</taxon>
        <taxon>Anthemidinae</taxon>
        <taxon>Tanacetum</taxon>
    </lineage>
</organism>
<name>A0ABQ5FVJ1_9ASTR</name>
<evidence type="ECO:0000256" key="2">
    <source>
        <dbReference type="SAM" id="Coils"/>
    </source>
</evidence>
<dbReference type="PROSITE" id="PS50158">
    <property type="entry name" value="ZF_CCHC"/>
    <property type="match status" value="1"/>
</dbReference>
<feature type="compositionally biased region" description="Low complexity" evidence="3">
    <location>
        <begin position="945"/>
        <end position="957"/>
    </location>
</feature>
<comment type="caution">
    <text evidence="5">The sequence shown here is derived from an EMBL/GenBank/DDBJ whole genome shotgun (WGS) entry which is preliminary data.</text>
</comment>
<reference evidence="5" key="1">
    <citation type="journal article" date="2022" name="Int. J. Mol. Sci.">
        <title>Draft Genome of Tanacetum Coccineum: Genomic Comparison of Closely Related Tanacetum-Family Plants.</title>
        <authorList>
            <person name="Yamashiro T."/>
            <person name="Shiraishi A."/>
            <person name="Nakayama K."/>
            <person name="Satake H."/>
        </authorList>
    </citation>
    <scope>NUCLEOTIDE SEQUENCE</scope>
</reference>
<gene>
    <name evidence="5" type="ORF">Tco_1018862</name>
</gene>
<dbReference type="EMBL" id="BQNB010017803">
    <property type="protein sequence ID" value="GJT67382.1"/>
    <property type="molecule type" value="Genomic_DNA"/>
</dbReference>
<feature type="coiled-coil region" evidence="2">
    <location>
        <begin position="532"/>
        <end position="573"/>
    </location>
</feature>
<feature type="compositionally biased region" description="Basic and acidic residues" evidence="3">
    <location>
        <begin position="1014"/>
        <end position="1034"/>
    </location>
</feature>
<dbReference type="InterPro" id="IPR001878">
    <property type="entry name" value="Znf_CCHC"/>
</dbReference>
<feature type="compositionally biased region" description="Acidic residues" evidence="3">
    <location>
        <begin position="1087"/>
        <end position="1150"/>
    </location>
</feature>
<dbReference type="SMART" id="SM00343">
    <property type="entry name" value="ZnF_C2HC"/>
    <property type="match status" value="1"/>
</dbReference>
<dbReference type="Pfam" id="PF00098">
    <property type="entry name" value="zf-CCHC"/>
    <property type="match status" value="1"/>
</dbReference>
<dbReference type="Proteomes" id="UP001151760">
    <property type="component" value="Unassembled WGS sequence"/>
</dbReference>
<feature type="domain" description="CCHC-type" evidence="4">
    <location>
        <begin position="392"/>
        <end position="407"/>
    </location>
</feature>
<feature type="coiled-coil region" evidence="2">
    <location>
        <begin position="749"/>
        <end position="794"/>
    </location>
</feature>
<dbReference type="Gene3D" id="4.10.60.10">
    <property type="entry name" value="Zinc finger, CCHC-type"/>
    <property type="match status" value="1"/>
</dbReference>
<evidence type="ECO:0000313" key="5">
    <source>
        <dbReference type="EMBL" id="GJT67382.1"/>
    </source>
</evidence>
<evidence type="ECO:0000259" key="4">
    <source>
        <dbReference type="PROSITE" id="PS50158"/>
    </source>
</evidence>
<evidence type="ECO:0000256" key="3">
    <source>
        <dbReference type="SAM" id="MobiDB-lite"/>
    </source>
</evidence>
<sequence>MERRVESLMRSEVLLYYEGGFTSPKRPYQEEFEGQILKLINDQEDQIKQLEEDMRKTKDIFMCLLDSLIATLKAKIEAQRVHPIKIENITRFPTLTPSVSPKTLKPTMVQRVSIISKIKPTNYRTPHQHLNSNLKMPILHSFEENKLEYEDEDAVEIKMIGIEMDKESLEHNLYKNDITLIICHKFSLTSNPPIKPNDPGSFRMKERIKRLMHGSEKTEQQRHLRLVNEFDNFVVVEGESLSSMYERLTTLVNSMDRNEIRPLPVSINTKFLNSLQPEWSKYVTMTRQNANIKETKFDHLFDTLSQYKPHAIHQEQRKLLMRNQELIQDGRVDIQSKTVGYAKNGNRNAGRPNRNQIATAGNRMVQQIKANDQTIKRVPRTKSNLRKPNVQCYNCNAKGHYARDCPQPKVHDAKYFKEQMLLTMKDEAGGNLNEEENDFMLDNHYGDDSLEELNATVILMARIQPTDDKVDVEPKSDVDALVEVNASQIHLRIKCILKVIIFDDPYVDNNGGTDEHDSNADDQSVAFESLIYNKLETCKEDLEREIRVDKDKIDNLIKEKDKIQDEFFQLKNVSVRIQHETELSKKAFKARENKYLEKIVDLHDKLSSHDRIETLKDTEESRLKMKYKMIQLNYEKLHALYETFVPQTEIPIEQTYLSTPSTSNVPSESSKEISNLPVKKMPNESKLLKLFVKLDKSIGDLQTKNNQTLLKDRSRALIFDDHDVLRQFYKTGVIPMSISLRRCSNKIKQEITEEKNETLMLEKDKLSNDSKDIQATMEQRIKILENDFKRVKAQYINLDLKMQHEKEQTACDVSWKSKMTTLSDENTYAYADVLAKNQDLLMTISELKFKLSEQAKNVNTKFDKSATLEKLVCITPLKKNKDLKAKIVSKVEIKIDKSKPVTSCSTSKNEHNQKPNANEIARGMYRVTKIETKTLVAKTNKFSCNSTGVASSSSVSRLDSKDTNSKKRVLLNTKSKSTSKDVKKMQSSFTLVFNKNDTMNLNERISKKRTKKQSQNDKTGHGMEKRGEDTDGSKEAQLLSMAGIKTLKSLTEEKHLARAEDLACRTHNVEAAIFSPHSSPYYVTGPEEPEQPPDYVLESDPEADPEEDNNEDPEEDPVDYSADGGDDRDDEDEPSDEDEDDDVDIEADEE</sequence>
<reference evidence="5" key="2">
    <citation type="submission" date="2022-01" db="EMBL/GenBank/DDBJ databases">
        <authorList>
            <person name="Yamashiro T."/>
            <person name="Shiraishi A."/>
            <person name="Satake H."/>
            <person name="Nakayama K."/>
        </authorList>
    </citation>
    <scope>NUCLEOTIDE SEQUENCE</scope>
</reference>
<feature type="region of interest" description="Disordered" evidence="3">
    <location>
        <begin position="1000"/>
        <end position="1034"/>
    </location>
</feature>
<keyword evidence="1" id="KW-0479">Metal-binding</keyword>
<dbReference type="InterPro" id="IPR036875">
    <property type="entry name" value="Znf_CCHC_sf"/>
</dbReference>
<keyword evidence="6" id="KW-1185">Reference proteome</keyword>
<feature type="coiled-coil region" evidence="2">
    <location>
        <begin position="33"/>
        <end position="60"/>
    </location>
</feature>
<protein>
    <submittedName>
        <fullName evidence="5">Integrase, catalytic region, zinc finger, CCHC-type containing protein</fullName>
    </submittedName>
</protein>
<dbReference type="SUPFAM" id="SSF57756">
    <property type="entry name" value="Retrovirus zinc finger-like domains"/>
    <property type="match status" value="1"/>
</dbReference>
<evidence type="ECO:0000313" key="6">
    <source>
        <dbReference type="Proteomes" id="UP001151760"/>
    </source>
</evidence>
<feature type="region of interest" description="Disordered" evidence="3">
    <location>
        <begin position="1077"/>
        <end position="1150"/>
    </location>
</feature>
<evidence type="ECO:0000256" key="1">
    <source>
        <dbReference type="PROSITE-ProRule" id="PRU00047"/>
    </source>
</evidence>
<accession>A0ABQ5FVJ1</accession>
<proteinExistence type="predicted"/>
<feature type="region of interest" description="Disordered" evidence="3">
    <location>
        <begin position="945"/>
        <end position="984"/>
    </location>
</feature>
<keyword evidence="1" id="KW-0863">Zinc-finger</keyword>
<keyword evidence="2" id="KW-0175">Coiled coil</keyword>